<dbReference type="OrthoDB" id="3254233at2759"/>
<evidence type="ECO:0000313" key="2">
    <source>
        <dbReference type="Proteomes" id="UP000807769"/>
    </source>
</evidence>
<protein>
    <submittedName>
        <fullName evidence="1">Uncharacterized protein</fullName>
    </submittedName>
</protein>
<proteinExistence type="predicted"/>
<keyword evidence="2" id="KW-1185">Reference proteome</keyword>
<gene>
    <name evidence="1" type="ORF">BJ212DRAFT_1474230</name>
</gene>
<comment type="caution">
    <text evidence="1">The sequence shown here is derived from an EMBL/GenBank/DDBJ whole genome shotgun (WGS) entry which is preliminary data.</text>
</comment>
<dbReference type="AlphaFoldDB" id="A0A9P7JKB2"/>
<dbReference type="RefSeq" id="XP_041199886.1">
    <property type="nucleotide sequence ID" value="XM_041339056.1"/>
</dbReference>
<accession>A0A9P7JKB2</accession>
<sequence>MVRSRRSFRPINEVPQKRQTRPIILYAPVYNSISAAFAFSSSSPFNSHLLTFPNPQRPWPSHTLHIISPGQRLHSFRSLCSHTSSILCLFGIYSFYLSAPSLLATKTVFPTAKSSTLNAHPDLFTIVTPIKINTFRELLWEHPNHPFTGFILHGLREGVWHGTDTAMDSGYPLTWDNSYQPLKSEKHRAFVQEQVDEEVRIGYFSLPFGPELLASVYSSTAVHVVPKHNSPKLCLVIDHSAREISLNSMINLDDLSGVKLRGCTSASNGEMAPAT</sequence>
<name>A0A9P7JKB2_9AGAM</name>
<dbReference type="Proteomes" id="UP000807769">
    <property type="component" value="Unassembled WGS sequence"/>
</dbReference>
<dbReference type="EMBL" id="JABBWG010000001">
    <property type="protein sequence ID" value="KAG1827039.1"/>
    <property type="molecule type" value="Genomic_DNA"/>
</dbReference>
<reference evidence="1" key="1">
    <citation type="journal article" date="2020" name="New Phytol.">
        <title>Comparative genomics reveals dynamic genome evolution in host specialist ectomycorrhizal fungi.</title>
        <authorList>
            <person name="Lofgren L.A."/>
            <person name="Nguyen N.H."/>
            <person name="Vilgalys R."/>
            <person name="Ruytinx J."/>
            <person name="Liao H.L."/>
            <person name="Branco S."/>
            <person name="Kuo A."/>
            <person name="LaButti K."/>
            <person name="Lipzen A."/>
            <person name="Andreopoulos W."/>
            <person name="Pangilinan J."/>
            <person name="Riley R."/>
            <person name="Hundley H."/>
            <person name="Na H."/>
            <person name="Barry K."/>
            <person name="Grigoriev I.V."/>
            <person name="Stajich J.E."/>
            <person name="Kennedy P.G."/>
        </authorList>
    </citation>
    <scope>NUCLEOTIDE SEQUENCE</scope>
    <source>
        <strain evidence="1">MN1</strain>
    </source>
</reference>
<dbReference type="GeneID" id="64633072"/>
<organism evidence="1 2">
    <name type="scientific">Suillus subaureus</name>
    <dbReference type="NCBI Taxonomy" id="48587"/>
    <lineage>
        <taxon>Eukaryota</taxon>
        <taxon>Fungi</taxon>
        <taxon>Dikarya</taxon>
        <taxon>Basidiomycota</taxon>
        <taxon>Agaricomycotina</taxon>
        <taxon>Agaricomycetes</taxon>
        <taxon>Agaricomycetidae</taxon>
        <taxon>Boletales</taxon>
        <taxon>Suillineae</taxon>
        <taxon>Suillaceae</taxon>
        <taxon>Suillus</taxon>
    </lineage>
</organism>
<evidence type="ECO:0000313" key="1">
    <source>
        <dbReference type="EMBL" id="KAG1827039.1"/>
    </source>
</evidence>